<dbReference type="Proteomes" id="UP000265520">
    <property type="component" value="Unassembled WGS sequence"/>
</dbReference>
<reference evidence="2 3" key="1">
    <citation type="journal article" date="2018" name="Front. Plant Sci.">
        <title>Red Clover (Trifolium pratense) and Zigzag Clover (T. medium) - A Picture of Genomic Similarities and Differences.</title>
        <authorList>
            <person name="Dluhosova J."/>
            <person name="Istvanek J."/>
            <person name="Nedelnik J."/>
            <person name="Repkova J."/>
        </authorList>
    </citation>
    <scope>NUCLEOTIDE SEQUENCE [LARGE SCALE GENOMIC DNA]</scope>
    <source>
        <strain evidence="3">cv. 10/8</strain>
        <tissue evidence="2">Leaf</tissue>
    </source>
</reference>
<feature type="compositionally biased region" description="Polar residues" evidence="1">
    <location>
        <begin position="12"/>
        <end position="39"/>
    </location>
</feature>
<sequence length="60" mass="6136">MTAGEQLAAAESLSTGRPSWSHQPTVVDNSVDGTDVSTGGATGGPLWLIDLQIILDDPVS</sequence>
<evidence type="ECO:0000313" key="2">
    <source>
        <dbReference type="EMBL" id="MCI32399.1"/>
    </source>
</evidence>
<protein>
    <submittedName>
        <fullName evidence="2">Uncharacterized protein</fullName>
    </submittedName>
</protein>
<feature type="region of interest" description="Disordered" evidence="1">
    <location>
        <begin position="1"/>
        <end position="39"/>
    </location>
</feature>
<dbReference type="AlphaFoldDB" id="A0A392R814"/>
<dbReference type="EMBL" id="LXQA010195209">
    <property type="protein sequence ID" value="MCI32399.1"/>
    <property type="molecule type" value="Genomic_DNA"/>
</dbReference>
<comment type="caution">
    <text evidence="2">The sequence shown here is derived from an EMBL/GenBank/DDBJ whole genome shotgun (WGS) entry which is preliminary data.</text>
</comment>
<evidence type="ECO:0000256" key="1">
    <source>
        <dbReference type="SAM" id="MobiDB-lite"/>
    </source>
</evidence>
<name>A0A392R814_9FABA</name>
<evidence type="ECO:0000313" key="3">
    <source>
        <dbReference type="Proteomes" id="UP000265520"/>
    </source>
</evidence>
<organism evidence="2 3">
    <name type="scientific">Trifolium medium</name>
    <dbReference type="NCBI Taxonomy" id="97028"/>
    <lineage>
        <taxon>Eukaryota</taxon>
        <taxon>Viridiplantae</taxon>
        <taxon>Streptophyta</taxon>
        <taxon>Embryophyta</taxon>
        <taxon>Tracheophyta</taxon>
        <taxon>Spermatophyta</taxon>
        <taxon>Magnoliopsida</taxon>
        <taxon>eudicotyledons</taxon>
        <taxon>Gunneridae</taxon>
        <taxon>Pentapetalae</taxon>
        <taxon>rosids</taxon>
        <taxon>fabids</taxon>
        <taxon>Fabales</taxon>
        <taxon>Fabaceae</taxon>
        <taxon>Papilionoideae</taxon>
        <taxon>50 kb inversion clade</taxon>
        <taxon>NPAAA clade</taxon>
        <taxon>Hologalegina</taxon>
        <taxon>IRL clade</taxon>
        <taxon>Trifolieae</taxon>
        <taxon>Trifolium</taxon>
    </lineage>
</organism>
<proteinExistence type="predicted"/>
<accession>A0A392R814</accession>
<keyword evidence="3" id="KW-1185">Reference proteome</keyword>